<evidence type="ECO:0000313" key="4">
    <source>
        <dbReference type="Proteomes" id="UP000077071"/>
    </source>
</evidence>
<dbReference type="PRINTS" id="PR00096">
    <property type="entry name" value="GATASE"/>
</dbReference>
<evidence type="ECO:0000259" key="2">
    <source>
        <dbReference type="Pfam" id="PF00117"/>
    </source>
</evidence>
<dbReference type="STRING" id="33888.A6122_0019"/>
<dbReference type="OrthoDB" id="9803598at2"/>
<proteinExistence type="predicted"/>
<keyword evidence="1" id="KW-0315">Glutamine amidotransferase</keyword>
<dbReference type="GO" id="GO:0000162">
    <property type="term" value="P:L-tryptophan biosynthetic process"/>
    <property type="evidence" value="ECO:0007669"/>
    <property type="project" value="TreeGrafter"/>
</dbReference>
<dbReference type="PATRIC" id="fig|33888.3.peg.20"/>
<dbReference type="FunFam" id="3.40.50.880:FF:000003">
    <property type="entry name" value="Anthranilate synthase component II"/>
    <property type="match status" value="1"/>
</dbReference>
<keyword evidence="4" id="KW-1185">Reference proteome</keyword>
<dbReference type="AlphaFoldDB" id="A0A160KPZ3"/>
<organism evidence="3 4">
    <name type="scientific">Rathayibacter tritici</name>
    <dbReference type="NCBI Taxonomy" id="33888"/>
    <lineage>
        <taxon>Bacteria</taxon>
        <taxon>Bacillati</taxon>
        <taxon>Actinomycetota</taxon>
        <taxon>Actinomycetes</taxon>
        <taxon>Micrococcales</taxon>
        <taxon>Microbacteriaceae</taxon>
        <taxon>Rathayibacter</taxon>
    </lineage>
</organism>
<dbReference type="PRINTS" id="PR00097">
    <property type="entry name" value="ANTSNTHASEII"/>
</dbReference>
<evidence type="ECO:0000256" key="1">
    <source>
        <dbReference type="ARBA" id="ARBA00022962"/>
    </source>
</evidence>
<sequence>MSVGAAPRILVVDHHDSFVFTLVAYLRELGAQVDVVEGDELGTEALLARAEQADGVVVSPGPGRPEDVPASAALVHRSTESWRPLLGVCLGHQVLAHALGARVVAAPELVHGRTSDVLHDGDPLFDGLPSGFAAMRYHSLAVDDDSLPGELRVTARTPEGVVMALRHRTAPLVGVQFHPESVLTEGGRRLLKNWLREVGASAFPEFRSTLSAVAR</sequence>
<dbReference type="KEGG" id="rtn:A6122_0019"/>
<dbReference type="InterPro" id="IPR017926">
    <property type="entry name" value="GATASE"/>
</dbReference>
<evidence type="ECO:0000313" key="3">
    <source>
        <dbReference type="EMBL" id="AND15189.1"/>
    </source>
</evidence>
<dbReference type="InterPro" id="IPR029062">
    <property type="entry name" value="Class_I_gatase-like"/>
</dbReference>
<dbReference type="RefSeq" id="WP_068250074.1">
    <property type="nucleotide sequence ID" value="NZ_CP015515.1"/>
</dbReference>
<dbReference type="Gene3D" id="3.40.50.880">
    <property type="match status" value="1"/>
</dbReference>
<dbReference type="GO" id="GO:0005829">
    <property type="term" value="C:cytosol"/>
    <property type="evidence" value="ECO:0007669"/>
    <property type="project" value="TreeGrafter"/>
</dbReference>
<dbReference type="CDD" id="cd01743">
    <property type="entry name" value="GATase1_Anthranilate_Synthase"/>
    <property type="match status" value="1"/>
</dbReference>
<gene>
    <name evidence="3" type="ORF">A6122_0019</name>
</gene>
<reference evidence="3 4" key="1">
    <citation type="submission" date="2016-05" db="EMBL/GenBank/DDBJ databases">
        <title>Complete genome sequence of Rathayibacter tritici NCPPB 1953.</title>
        <authorList>
            <person name="Park J."/>
            <person name="Lee H.-H."/>
            <person name="Lee S.-W."/>
            <person name="Seo Y.-S."/>
        </authorList>
    </citation>
    <scope>NUCLEOTIDE SEQUENCE [LARGE SCALE GENOMIC DNA]</scope>
    <source>
        <strain evidence="3 4">NCPPB 1953</strain>
    </source>
</reference>
<dbReference type="PANTHER" id="PTHR43418:SF4">
    <property type="entry name" value="MULTIFUNCTIONAL TRYPTOPHAN BIOSYNTHESIS PROTEIN"/>
    <property type="match status" value="1"/>
</dbReference>
<dbReference type="PROSITE" id="PS51273">
    <property type="entry name" value="GATASE_TYPE_1"/>
    <property type="match status" value="1"/>
</dbReference>
<dbReference type="InterPro" id="IPR050472">
    <property type="entry name" value="Anth_synth/Amidotransfase"/>
</dbReference>
<dbReference type="PANTHER" id="PTHR43418">
    <property type="entry name" value="MULTIFUNCTIONAL TRYPTOPHAN BIOSYNTHESIS PROTEIN-RELATED"/>
    <property type="match status" value="1"/>
</dbReference>
<dbReference type="NCBIfam" id="TIGR00566">
    <property type="entry name" value="trpG_papA"/>
    <property type="match status" value="1"/>
</dbReference>
<dbReference type="Pfam" id="PF00117">
    <property type="entry name" value="GATase"/>
    <property type="match status" value="1"/>
</dbReference>
<dbReference type="InterPro" id="IPR006221">
    <property type="entry name" value="TrpG/PapA_dom"/>
</dbReference>
<dbReference type="Proteomes" id="UP000077071">
    <property type="component" value="Chromosome"/>
</dbReference>
<dbReference type="SUPFAM" id="SSF52317">
    <property type="entry name" value="Class I glutamine amidotransferase-like"/>
    <property type="match status" value="1"/>
</dbReference>
<name>A0A160KPZ3_9MICO</name>
<protein>
    <recommendedName>
        <fullName evidence="2">Glutamine amidotransferase domain-containing protein</fullName>
    </recommendedName>
</protein>
<accession>A0A160KPZ3</accession>
<dbReference type="GO" id="GO:0004049">
    <property type="term" value="F:anthranilate synthase activity"/>
    <property type="evidence" value="ECO:0007669"/>
    <property type="project" value="TreeGrafter"/>
</dbReference>
<dbReference type="PRINTS" id="PR00099">
    <property type="entry name" value="CPSGATASE"/>
</dbReference>
<dbReference type="EMBL" id="CP015515">
    <property type="protein sequence ID" value="AND15189.1"/>
    <property type="molecule type" value="Genomic_DNA"/>
</dbReference>
<feature type="domain" description="Glutamine amidotransferase" evidence="2">
    <location>
        <begin position="10"/>
        <end position="197"/>
    </location>
</feature>